<reference evidence="10" key="2">
    <citation type="submission" date="2015-07" db="EMBL/GenBank/DDBJ databases">
        <authorList>
            <person name="Noorani M."/>
        </authorList>
    </citation>
    <scope>NUCLEOTIDE SEQUENCE</scope>
    <source>
        <strain evidence="10">Yugu1</strain>
    </source>
</reference>
<dbReference type="CDD" id="cd15798">
    <property type="entry name" value="PMEI-like_3"/>
    <property type="match status" value="1"/>
</dbReference>
<evidence type="ECO:0000256" key="6">
    <source>
        <dbReference type="PROSITE-ProRule" id="PRU10040"/>
    </source>
</evidence>
<comment type="similarity">
    <text evidence="2">In the N-terminal section; belongs to the PMEI family.</text>
</comment>
<dbReference type="SMART" id="SM00856">
    <property type="entry name" value="PMEI"/>
    <property type="match status" value="1"/>
</dbReference>
<dbReference type="EC" id="3.1.1.11" evidence="7"/>
<dbReference type="Pfam" id="PF01095">
    <property type="entry name" value="Pectinesterase"/>
    <property type="match status" value="1"/>
</dbReference>
<comment type="catalytic activity">
    <reaction evidence="7">
        <text>[(1-&gt;4)-alpha-D-galacturonosyl methyl ester](n) + n H2O = [(1-&gt;4)-alpha-D-galacturonosyl](n) + n methanol + n H(+)</text>
        <dbReference type="Rhea" id="RHEA:22380"/>
        <dbReference type="Rhea" id="RHEA-COMP:14570"/>
        <dbReference type="Rhea" id="RHEA-COMP:14573"/>
        <dbReference type="ChEBI" id="CHEBI:15377"/>
        <dbReference type="ChEBI" id="CHEBI:15378"/>
        <dbReference type="ChEBI" id="CHEBI:17790"/>
        <dbReference type="ChEBI" id="CHEBI:140522"/>
        <dbReference type="ChEBI" id="CHEBI:140523"/>
        <dbReference type="EC" id="3.1.1.11"/>
    </reaction>
</comment>
<dbReference type="InterPro" id="IPR033131">
    <property type="entry name" value="Pectinesterase_Asp_AS"/>
</dbReference>
<dbReference type="STRING" id="4555.A0A368S5G4"/>
<protein>
    <recommendedName>
        <fullName evidence="7">Pectinesterase</fullName>
        <ecNumber evidence="7">3.1.1.11</ecNumber>
    </recommendedName>
</protein>
<dbReference type="OrthoDB" id="2019149at2759"/>
<dbReference type="Pfam" id="PF04043">
    <property type="entry name" value="PMEI"/>
    <property type="match status" value="1"/>
</dbReference>
<sequence>MQKHYSTKHSQRSVSNCHYAYKSTAETQVLNLHRAKKNTRKQLISFKSGRASSGRGDMRGLRPWSRNIAAVLLALATVVSATAAGKKDEAVVARGNYNVAVVDVSRITISAAAAPSSMNVSAICQSTPYPSACETALSSPGPARDDPFAASVQFAMARAASARTLARNVSGASRSTPHRGAPPSGVMDCAELLDISVAQLGDALAAAAGDADGATTWLSAALTNQGTCADSLAAEPDPAGRDAVRARISALTQFIATALALHASKLKPDASGGPPPTPPVTTTFPSWVSQHDRKLLRSPVDSVAIDAVVALDGSGTHRTINEAIAAVTAAKGGGGGGGGRKVIHVKAGRYEESVSISSKQKNVMLMGDGKGKTVIAGHKSAADGYTTYATATVAAMGSGFIAKGLTIINSAGPGKGQAVALRVGGDLSVVYQCAIQAYQDTLYVHSNRQFYAEDDIAGTVDFIFGNSAVVIQNCDIQARRPSPGQKDTVTAQGRTDPNQNTGISIHKCRITGASDLGSTSVYLGRPWQKYSRTVVMESFLDSSISPAGWLEWSGQFALSTLYYGEYGNTGPGAGTSNRVTWTGVHTSLSRSDATRFTVANFIMGDSWLGGTGVAYDSGL</sequence>
<keyword evidence="5 7" id="KW-0063">Aspartyl esterase</keyword>
<dbReference type="InterPro" id="IPR006501">
    <property type="entry name" value="Pectinesterase_inhib_dom"/>
</dbReference>
<comment type="similarity">
    <text evidence="3">In the C-terminal section; belongs to the pectinesterase family.</text>
</comment>
<dbReference type="AlphaFoldDB" id="A0A368S5G4"/>
<evidence type="ECO:0000256" key="1">
    <source>
        <dbReference type="ARBA" id="ARBA00005184"/>
    </source>
</evidence>
<evidence type="ECO:0000259" key="9">
    <source>
        <dbReference type="SMART" id="SM00856"/>
    </source>
</evidence>
<evidence type="ECO:0000256" key="3">
    <source>
        <dbReference type="ARBA" id="ARBA00007786"/>
    </source>
</evidence>
<dbReference type="InterPro" id="IPR011050">
    <property type="entry name" value="Pectin_lyase_fold/virulence"/>
</dbReference>
<dbReference type="PROSITE" id="PS00503">
    <property type="entry name" value="PECTINESTERASE_2"/>
    <property type="match status" value="1"/>
</dbReference>
<comment type="pathway">
    <text evidence="1 7">Glycan metabolism; pectin degradation; 2-dehydro-3-deoxy-D-gluconate from pectin: step 1/5.</text>
</comment>
<feature type="active site" evidence="6">
    <location>
        <position position="461"/>
    </location>
</feature>
<dbReference type="InterPro" id="IPR035513">
    <property type="entry name" value="Invertase/methylesterase_inhib"/>
</dbReference>
<feature type="region of interest" description="Disordered" evidence="8">
    <location>
        <begin position="480"/>
        <end position="502"/>
    </location>
</feature>
<evidence type="ECO:0000256" key="7">
    <source>
        <dbReference type="RuleBase" id="RU000589"/>
    </source>
</evidence>
<proteinExistence type="inferred from homology"/>
<dbReference type="GO" id="GO:0004857">
    <property type="term" value="F:enzyme inhibitor activity"/>
    <property type="evidence" value="ECO:0007669"/>
    <property type="project" value="InterPro"/>
</dbReference>
<dbReference type="SUPFAM" id="SSF51126">
    <property type="entry name" value="Pectin lyase-like"/>
    <property type="match status" value="1"/>
</dbReference>
<dbReference type="InterPro" id="IPR012334">
    <property type="entry name" value="Pectin_lyas_fold"/>
</dbReference>
<dbReference type="GO" id="GO:0045490">
    <property type="term" value="P:pectin catabolic process"/>
    <property type="evidence" value="ECO:0007669"/>
    <property type="project" value="UniProtKB-UniRule"/>
</dbReference>
<dbReference type="SMR" id="A0A368S5G4"/>
<dbReference type="UniPathway" id="UPA00545">
    <property type="reaction ID" value="UER00823"/>
</dbReference>
<evidence type="ECO:0000256" key="2">
    <source>
        <dbReference type="ARBA" id="ARBA00006027"/>
    </source>
</evidence>
<dbReference type="NCBIfam" id="TIGR01614">
    <property type="entry name" value="PME_inhib"/>
    <property type="match status" value="1"/>
</dbReference>
<dbReference type="InterPro" id="IPR000070">
    <property type="entry name" value="Pectinesterase_cat"/>
</dbReference>
<reference evidence="10" key="1">
    <citation type="journal article" date="2012" name="Nat. Biotechnol.">
        <title>Reference genome sequence of the model plant Setaria.</title>
        <authorList>
            <person name="Bennetzen J.L."/>
            <person name="Schmutz J."/>
            <person name="Wang H."/>
            <person name="Percifield R."/>
            <person name="Hawkins J."/>
            <person name="Pontaroli A.C."/>
            <person name="Estep M."/>
            <person name="Feng L."/>
            <person name="Vaughn J.N."/>
            <person name="Grimwood J."/>
            <person name="Jenkins J."/>
            <person name="Barry K."/>
            <person name="Lindquist E."/>
            <person name="Hellsten U."/>
            <person name="Deshpande S."/>
            <person name="Wang X."/>
            <person name="Wu X."/>
            <person name="Mitros T."/>
            <person name="Triplett J."/>
            <person name="Yang X."/>
            <person name="Ye C.Y."/>
            <person name="Mauro-Herrera M."/>
            <person name="Wang L."/>
            <person name="Li P."/>
            <person name="Sharma M."/>
            <person name="Sharma R."/>
            <person name="Ronald P.C."/>
            <person name="Panaud O."/>
            <person name="Kellogg E.A."/>
            <person name="Brutnell T.P."/>
            <person name="Doust A.N."/>
            <person name="Tuskan G.A."/>
            <person name="Rokhsar D."/>
            <person name="Devos K.M."/>
        </authorList>
    </citation>
    <scope>NUCLEOTIDE SEQUENCE [LARGE SCALE GENOMIC DNA]</scope>
    <source>
        <strain evidence="10">Yugu1</strain>
    </source>
</reference>
<evidence type="ECO:0000256" key="8">
    <source>
        <dbReference type="SAM" id="MobiDB-lite"/>
    </source>
</evidence>
<dbReference type="SUPFAM" id="SSF101148">
    <property type="entry name" value="Plant invertase/pectin methylesterase inhibitor"/>
    <property type="match status" value="1"/>
</dbReference>
<dbReference type="PANTHER" id="PTHR31707">
    <property type="entry name" value="PECTINESTERASE"/>
    <property type="match status" value="1"/>
</dbReference>
<feature type="domain" description="Pectinesterase inhibitor" evidence="9">
    <location>
        <begin position="115"/>
        <end position="261"/>
    </location>
</feature>
<evidence type="ECO:0000313" key="10">
    <source>
        <dbReference type="EMBL" id="RCV37584.1"/>
    </source>
</evidence>
<dbReference type="Gene3D" id="2.160.20.10">
    <property type="entry name" value="Single-stranded right-handed beta-helix, Pectin lyase-like"/>
    <property type="match status" value="1"/>
</dbReference>
<organism evidence="10">
    <name type="scientific">Setaria italica</name>
    <name type="common">Foxtail millet</name>
    <name type="synonym">Panicum italicum</name>
    <dbReference type="NCBI Taxonomy" id="4555"/>
    <lineage>
        <taxon>Eukaryota</taxon>
        <taxon>Viridiplantae</taxon>
        <taxon>Streptophyta</taxon>
        <taxon>Embryophyta</taxon>
        <taxon>Tracheophyta</taxon>
        <taxon>Spermatophyta</taxon>
        <taxon>Magnoliopsida</taxon>
        <taxon>Liliopsida</taxon>
        <taxon>Poales</taxon>
        <taxon>Poaceae</taxon>
        <taxon>PACMAD clade</taxon>
        <taxon>Panicoideae</taxon>
        <taxon>Panicodae</taxon>
        <taxon>Paniceae</taxon>
        <taxon>Cenchrinae</taxon>
        <taxon>Setaria</taxon>
    </lineage>
</organism>
<dbReference type="GO" id="GO:0030599">
    <property type="term" value="F:pectinesterase activity"/>
    <property type="evidence" value="ECO:0007669"/>
    <property type="project" value="UniProtKB-UniRule"/>
</dbReference>
<keyword evidence="4 7" id="KW-0378">Hydrolase</keyword>
<dbReference type="GO" id="GO:0042545">
    <property type="term" value="P:cell wall modification"/>
    <property type="evidence" value="ECO:0007669"/>
    <property type="project" value="UniProtKB-UniRule"/>
</dbReference>
<evidence type="ECO:0000256" key="5">
    <source>
        <dbReference type="ARBA" id="ARBA00023085"/>
    </source>
</evidence>
<feature type="compositionally biased region" description="Polar residues" evidence="8">
    <location>
        <begin position="485"/>
        <end position="502"/>
    </location>
</feature>
<evidence type="ECO:0000256" key="4">
    <source>
        <dbReference type="ARBA" id="ARBA00022801"/>
    </source>
</evidence>
<dbReference type="Gene3D" id="1.20.140.40">
    <property type="entry name" value="Invertase/pectin methylesterase inhibitor family protein"/>
    <property type="match status" value="1"/>
</dbReference>
<accession>A0A368S5G4</accession>
<name>A0A368S5G4_SETIT</name>
<dbReference type="FunFam" id="2.160.20.10:FF:000001">
    <property type="entry name" value="Pectinesterase"/>
    <property type="match status" value="1"/>
</dbReference>
<gene>
    <name evidence="10" type="ORF">SETIT_8G075500v2</name>
</gene>
<dbReference type="EMBL" id="CM003535">
    <property type="protein sequence ID" value="RCV37584.1"/>
    <property type="molecule type" value="Genomic_DNA"/>
</dbReference>